<dbReference type="EMBL" id="JACASE010000001">
    <property type="protein sequence ID" value="KAF6506117.1"/>
    <property type="molecule type" value="Genomic_DNA"/>
</dbReference>
<comment type="caution">
    <text evidence="1">The sequence shown here is derived from an EMBL/GenBank/DDBJ whole genome shotgun (WGS) entry which is preliminary data.</text>
</comment>
<gene>
    <name evidence="1" type="ORF">HJG63_007945</name>
</gene>
<sequence length="130" mass="14383">MGQQWFRRSILKGSSFSISGIGGECLGEYRQLLTSFPTAFPYATSFYSSIRPFDKNVWSFSYMSDIVLSAGSKAKYHSNSNIYQPPSIPPPENVSWSQPSKSSLTITTQSDCAKTGVRIKTGFCGGIWWG</sequence>
<evidence type="ECO:0000313" key="1">
    <source>
        <dbReference type="EMBL" id="KAF6506117.1"/>
    </source>
</evidence>
<reference evidence="1 2" key="1">
    <citation type="journal article" date="2020" name="Nature">
        <title>Six reference-quality genomes reveal evolution of bat adaptations.</title>
        <authorList>
            <person name="Jebb D."/>
            <person name="Huang Z."/>
            <person name="Pippel M."/>
            <person name="Hughes G.M."/>
            <person name="Lavrichenko K."/>
            <person name="Devanna P."/>
            <person name="Winkler S."/>
            <person name="Jermiin L.S."/>
            <person name="Skirmuntt E.C."/>
            <person name="Katzourakis A."/>
            <person name="Burkitt-Gray L."/>
            <person name="Ray D.A."/>
            <person name="Sullivan K.A.M."/>
            <person name="Roscito J.G."/>
            <person name="Kirilenko B.M."/>
            <person name="Davalos L.M."/>
            <person name="Corthals A.P."/>
            <person name="Power M.L."/>
            <person name="Jones G."/>
            <person name="Ransome R.D."/>
            <person name="Dechmann D.K.N."/>
            <person name="Locatelli A.G."/>
            <person name="Puechmaille S.J."/>
            <person name="Fedrigo O."/>
            <person name="Jarvis E.D."/>
            <person name="Hiller M."/>
            <person name="Vernes S.C."/>
            <person name="Myers E.W."/>
            <person name="Teeling E.C."/>
        </authorList>
    </citation>
    <scope>NUCLEOTIDE SEQUENCE [LARGE SCALE GENOMIC DNA]</scope>
    <source>
        <strain evidence="1">MRouAeg1</strain>
        <tissue evidence="1">Muscle</tissue>
    </source>
</reference>
<name>A0A7J8KB71_ROUAE</name>
<dbReference type="Proteomes" id="UP000593571">
    <property type="component" value="Unassembled WGS sequence"/>
</dbReference>
<proteinExistence type="predicted"/>
<organism evidence="1 2">
    <name type="scientific">Rousettus aegyptiacus</name>
    <name type="common">Egyptian fruit bat</name>
    <name type="synonym">Pteropus aegyptiacus</name>
    <dbReference type="NCBI Taxonomy" id="9407"/>
    <lineage>
        <taxon>Eukaryota</taxon>
        <taxon>Metazoa</taxon>
        <taxon>Chordata</taxon>
        <taxon>Craniata</taxon>
        <taxon>Vertebrata</taxon>
        <taxon>Euteleostomi</taxon>
        <taxon>Mammalia</taxon>
        <taxon>Eutheria</taxon>
        <taxon>Laurasiatheria</taxon>
        <taxon>Chiroptera</taxon>
        <taxon>Yinpterochiroptera</taxon>
        <taxon>Pteropodoidea</taxon>
        <taxon>Pteropodidae</taxon>
        <taxon>Rousettinae</taxon>
        <taxon>Rousettus</taxon>
    </lineage>
</organism>
<dbReference type="AlphaFoldDB" id="A0A7J8KB71"/>
<protein>
    <submittedName>
        <fullName evidence="1">Uncharacterized protein</fullName>
    </submittedName>
</protein>
<keyword evidence="2" id="KW-1185">Reference proteome</keyword>
<evidence type="ECO:0000313" key="2">
    <source>
        <dbReference type="Proteomes" id="UP000593571"/>
    </source>
</evidence>
<accession>A0A7J8KB71</accession>